<name>A0A4Q1DAW8_9BACT</name>
<dbReference type="PANTHER" id="PTHR31151:SF0">
    <property type="entry name" value="PROLINE-TRNA LIGASE (DUF1680)"/>
    <property type="match status" value="1"/>
</dbReference>
<dbReference type="Pfam" id="PF16375">
    <property type="entry name" value="DUF4986"/>
    <property type="match status" value="1"/>
</dbReference>
<reference evidence="6 7" key="1">
    <citation type="submission" date="2019-01" db="EMBL/GenBank/DDBJ databases">
        <title>Filimonas sp. strain TTM-71.</title>
        <authorList>
            <person name="Chen W.-M."/>
        </authorList>
    </citation>
    <scope>NUCLEOTIDE SEQUENCE [LARGE SCALE GENOMIC DNA]</scope>
    <source>
        <strain evidence="6 7">TTM-71</strain>
    </source>
</reference>
<evidence type="ECO:0000259" key="2">
    <source>
        <dbReference type="Pfam" id="PF07944"/>
    </source>
</evidence>
<dbReference type="InterPro" id="IPR012878">
    <property type="entry name" value="Beta-AFase-like_GH127_cat"/>
</dbReference>
<feature type="domain" description="Glycoside hydrolase GH146 substrate-binding" evidence="4">
    <location>
        <begin position="659"/>
        <end position="788"/>
    </location>
</feature>
<dbReference type="InterPro" id="IPR008928">
    <property type="entry name" value="6-hairpin_glycosidase_sf"/>
</dbReference>
<evidence type="ECO:0000259" key="4">
    <source>
        <dbReference type="Pfam" id="PF20620"/>
    </source>
</evidence>
<proteinExistence type="predicted"/>
<evidence type="ECO:0000313" key="7">
    <source>
        <dbReference type="Proteomes" id="UP000290545"/>
    </source>
</evidence>
<keyword evidence="1" id="KW-0732">Signal</keyword>
<feature type="domain" description="Non-reducing end beta-L-arabinofuranosidase-like GH127 catalytic" evidence="2">
    <location>
        <begin position="37"/>
        <end position="420"/>
    </location>
</feature>
<dbReference type="PANTHER" id="PTHR31151">
    <property type="entry name" value="PROLINE-TRNA LIGASE (DUF1680)"/>
    <property type="match status" value="1"/>
</dbReference>
<dbReference type="GO" id="GO:0005975">
    <property type="term" value="P:carbohydrate metabolic process"/>
    <property type="evidence" value="ECO:0007669"/>
    <property type="project" value="InterPro"/>
</dbReference>
<dbReference type="InterPro" id="IPR049046">
    <property type="entry name" value="Beta-AFase-like_GH127_middle"/>
</dbReference>
<dbReference type="Pfam" id="PF07944">
    <property type="entry name" value="Beta-AFase-like_GH127_cat"/>
    <property type="match status" value="1"/>
</dbReference>
<dbReference type="Proteomes" id="UP000290545">
    <property type="component" value="Unassembled WGS sequence"/>
</dbReference>
<evidence type="ECO:0000259" key="5">
    <source>
        <dbReference type="Pfam" id="PF20736"/>
    </source>
</evidence>
<dbReference type="SUPFAM" id="SSF48208">
    <property type="entry name" value="Six-hairpin glycosidases"/>
    <property type="match status" value="1"/>
</dbReference>
<evidence type="ECO:0000259" key="3">
    <source>
        <dbReference type="Pfam" id="PF16375"/>
    </source>
</evidence>
<dbReference type="Pfam" id="PF20736">
    <property type="entry name" value="Glyco_hydro127M"/>
    <property type="match status" value="1"/>
</dbReference>
<dbReference type="OrthoDB" id="9757939at2"/>
<protein>
    <submittedName>
        <fullName evidence="6">Glycosyl hydrolase</fullName>
    </submittedName>
</protein>
<dbReference type="AlphaFoldDB" id="A0A4Q1DAW8"/>
<dbReference type="InterPro" id="IPR046544">
    <property type="entry name" value="GH146_SB_dom"/>
</dbReference>
<dbReference type="InterPro" id="IPR032275">
    <property type="entry name" value="DUF4986"/>
</dbReference>
<feature type="domain" description="DUF4986" evidence="3">
    <location>
        <begin position="553"/>
        <end position="635"/>
    </location>
</feature>
<accession>A0A4Q1DAW8</accession>
<dbReference type="Pfam" id="PF20620">
    <property type="entry name" value="DUF6805"/>
    <property type="match status" value="1"/>
</dbReference>
<feature type="chain" id="PRO_5020789603" evidence="1">
    <location>
        <begin position="24"/>
        <end position="790"/>
    </location>
</feature>
<keyword evidence="7" id="KW-1185">Reference proteome</keyword>
<evidence type="ECO:0000256" key="1">
    <source>
        <dbReference type="SAM" id="SignalP"/>
    </source>
</evidence>
<organism evidence="6 7">
    <name type="scientific">Filimonas effusa</name>
    <dbReference type="NCBI Taxonomy" id="2508721"/>
    <lineage>
        <taxon>Bacteria</taxon>
        <taxon>Pseudomonadati</taxon>
        <taxon>Bacteroidota</taxon>
        <taxon>Chitinophagia</taxon>
        <taxon>Chitinophagales</taxon>
        <taxon>Chitinophagaceae</taxon>
        <taxon>Filimonas</taxon>
    </lineage>
</organism>
<gene>
    <name evidence="6" type="ORF">ESB13_07070</name>
</gene>
<feature type="signal peptide" evidence="1">
    <location>
        <begin position="1"/>
        <end position="23"/>
    </location>
</feature>
<sequence>MKKLSCLSLLPFLCILTGTPAMAQSESNSRKPFALADVRLLESPFKNAQEKDLEYILALKPDRLLAPYLREAGLTPKDSSYPNWENTGLDGHIGGHYVSALSLMYAATGNKEIATRLDYMLSELKKCQDNYGDGYIGGVPRSKQLWQEIAAGNIRADGFSLNKRWVPLYNIHKMYGGLRDAYLYAGSEQAKQMLIAYTNWMLKLTSGLSDAQVQEMLRSEHGGLNEVFADVAVITGDKKYLALARRFSHLTILTPLEHEQDKLDGLHANTQIPKVIGFKSIADAGDAQDTAYDKAAHFFWETVVHNRSCVIGGNSVREHFNPVHDFSSMINDIQGPETCNTYNMLKLTRQLYLSDGRADLIDYYERALYNHILSTENPEKGGFVYFTSMRPGAYRVYSQPQTSFWCCVGSGLENHAKYGELIYAHAADSLFVNLFIPSELKWKEKNISIVQQNRFPSEEHTSLTIHAAAPAKFALQIRYPSWVKAGTLAVFVNGRKQVVTATPGDYVAIERTWKEGDVVTVQLPMQTTFEELPHIPSYVAVMRGPIVLAAKAGTEGMTGLYADDSRGGHIAPGIMPALQDMPVLVSDDNKDAVVIPAGDKKNTFRFASKVYPDKYNDIELVPFYTLHDTRYIIYWHKLSQEDLQQDLDRLKKQQEQEAALAARTIDMVAPGEQQPESDHFIESDKSITGIHRNRHWRSAKGWFSYRLRNEASDAATLQVTYYGGDKNRHFHILINDKPIAEVKLDGTKGGDFFSAGYVIPDGAAKTLVVKFVAVDGSETAGIYGVRLLRK</sequence>
<dbReference type="EMBL" id="SDHZ01000001">
    <property type="protein sequence ID" value="RXK86561.1"/>
    <property type="molecule type" value="Genomic_DNA"/>
</dbReference>
<feature type="domain" description="Non-reducing end beta-L-arabinofuranosidase-like GH127 middle" evidence="5">
    <location>
        <begin position="430"/>
        <end position="525"/>
    </location>
</feature>
<dbReference type="GO" id="GO:0016787">
    <property type="term" value="F:hydrolase activity"/>
    <property type="evidence" value="ECO:0007669"/>
    <property type="project" value="UniProtKB-KW"/>
</dbReference>
<evidence type="ECO:0000313" key="6">
    <source>
        <dbReference type="EMBL" id="RXK86561.1"/>
    </source>
</evidence>
<comment type="caution">
    <text evidence="6">The sequence shown here is derived from an EMBL/GenBank/DDBJ whole genome shotgun (WGS) entry which is preliminary data.</text>
</comment>
<dbReference type="RefSeq" id="WP_129002310.1">
    <property type="nucleotide sequence ID" value="NZ_SDHZ01000001.1"/>
</dbReference>
<keyword evidence="6" id="KW-0378">Hydrolase</keyword>